<feature type="domain" description="STAS" evidence="2">
    <location>
        <begin position="35"/>
        <end position="129"/>
    </location>
</feature>
<dbReference type="RefSeq" id="WP_264726166.1">
    <property type="nucleotide sequence ID" value="NZ_JAPDMX010000023.1"/>
</dbReference>
<dbReference type="PANTHER" id="PTHR33745:SF3">
    <property type="entry name" value="RSBT CO-ANTAGONIST PROTEIN RSBRC"/>
    <property type="match status" value="1"/>
</dbReference>
<dbReference type="InterPro" id="IPR036513">
    <property type="entry name" value="STAS_dom_sf"/>
</dbReference>
<dbReference type="Gene3D" id="3.30.750.24">
    <property type="entry name" value="STAS domain"/>
    <property type="match status" value="1"/>
</dbReference>
<dbReference type="Pfam" id="PF01740">
    <property type="entry name" value="STAS"/>
    <property type="match status" value="1"/>
</dbReference>
<protein>
    <submittedName>
        <fullName evidence="3">STAS domain-containing protein</fullName>
    </submittedName>
</protein>
<name>A0ABT3I9C0_9GAMM</name>
<reference evidence="3" key="1">
    <citation type="submission" date="2022-10" db="EMBL/GenBank/DDBJ databases">
        <title>Shewanella flava sp. nov, isolated from the estuary of the Fenhe River into the Yellow River.</title>
        <authorList>
            <person name="Li Y."/>
        </authorList>
    </citation>
    <scope>NUCLEOTIDE SEQUENCE</scope>
    <source>
        <strain evidence="3">FYR11-62</strain>
    </source>
</reference>
<dbReference type="PROSITE" id="PS50801">
    <property type="entry name" value="STAS"/>
    <property type="match status" value="1"/>
</dbReference>
<accession>A0ABT3I9C0</accession>
<dbReference type="EMBL" id="JAPDMX010000023">
    <property type="protein sequence ID" value="MCW3172630.1"/>
    <property type="molecule type" value="Genomic_DNA"/>
</dbReference>
<dbReference type="InterPro" id="IPR002645">
    <property type="entry name" value="STAS_dom"/>
</dbReference>
<gene>
    <name evidence="3" type="ORF">OHT75_09080</name>
</gene>
<dbReference type="SUPFAM" id="SSF52091">
    <property type="entry name" value="SpoIIaa-like"/>
    <property type="match status" value="1"/>
</dbReference>
<dbReference type="PANTHER" id="PTHR33745">
    <property type="entry name" value="RSBT ANTAGONIST PROTEIN RSBS-RELATED"/>
    <property type="match status" value="1"/>
</dbReference>
<dbReference type="InterPro" id="IPR051932">
    <property type="entry name" value="Bact_StressResp_Reg"/>
</dbReference>
<evidence type="ECO:0000313" key="3">
    <source>
        <dbReference type="EMBL" id="MCW3172630.1"/>
    </source>
</evidence>
<evidence type="ECO:0000259" key="2">
    <source>
        <dbReference type="PROSITE" id="PS50801"/>
    </source>
</evidence>
<comment type="caution">
    <text evidence="3">The sequence shown here is derived from an EMBL/GenBank/DDBJ whole genome shotgun (WGS) entry which is preliminary data.</text>
</comment>
<keyword evidence="1" id="KW-0597">Phosphoprotein</keyword>
<evidence type="ECO:0000256" key="1">
    <source>
        <dbReference type="ARBA" id="ARBA00022553"/>
    </source>
</evidence>
<keyword evidence="4" id="KW-1185">Reference proteome</keyword>
<sequence length="140" mass="15081">MAPDKVALSRKQIGGEVPIVVSEITDFCLYTGLFGTIDSVRMQSVCDKLTDIADDKQTDIVIIDLFNVESIDSAVAGYMLRLGGVLRLVGVTPIFCGIKSKLATTMVAAGVNMDGCIVTHNLKSALKLSMEMKGYSMEKK</sequence>
<proteinExistence type="predicted"/>
<organism evidence="3 4">
    <name type="scientific">Shewanella subflava</name>
    <dbReference type="NCBI Taxonomy" id="2986476"/>
    <lineage>
        <taxon>Bacteria</taxon>
        <taxon>Pseudomonadati</taxon>
        <taxon>Pseudomonadota</taxon>
        <taxon>Gammaproteobacteria</taxon>
        <taxon>Alteromonadales</taxon>
        <taxon>Shewanellaceae</taxon>
        <taxon>Shewanella</taxon>
    </lineage>
</organism>
<evidence type="ECO:0000313" key="4">
    <source>
        <dbReference type="Proteomes" id="UP001163714"/>
    </source>
</evidence>
<dbReference type="Proteomes" id="UP001163714">
    <property type="component" value="Unassembled WGS sequence"/>
</dbReference>
<dbReference type="CDD" id="cd07041">
    <property type="entry name" value="STAS_RsbR_RsbS_like"/>
    <property type="match status" value="1"/>
</dbReference>